<keyword evidence="9" id="KW-0238">DNA-binding</keyword>
<feature type="compositionally biased region" description="Basic and acidic residues" evidence="13">
    <location>
        <begin position="1870"/>
        <end position="1890"/>
    </location>
</feature>
<evidence type="ECO:0000256" key="8">
    <source>
        <dbReference type="ARBA" id="ARBA00023015"/>
    </source>
</evidence>
<feature type="compositionally biased region" description="Low complexity" evidence="13">
    <location>
        <begin position="910"/>
        <end position="921"/>
    </location>
</feature>
<dbReference type="STRING" id="8022.A0A060WLF8"/>
<feature type="compositionally biased region" description="Basic and acidic residues" evidence="13">
    <location>
        <begin position="1405"/>
        <end position="1417"/>
    </location>
</feature>
<dbReference type="EMBL" id="FR904506">
    <property type="protein sequence ID" value="CDQ65430.1"/>
    <property type="molecule type" value="Genomic_DNA"/>
</dbReference>
<dbReference type="PaxDb" id="8022-A0A060WLF8"/>
<feature type="region of interest" description="Disordered" evidence="13">
    <location>
        <begin position="1870"/>
        <end position="1895"/>
    </location>
</feature>
<evidence type="ECO:0000256" key="3">
    <source>
        <dbReference type="ARBA" id="ARBA00022553"/>
    </source>
</evidence>
<feature type="region of interest" description="Disordered" evidence="13">
    <location>
        <begin position="2025"/>
        <end position="2081"/>
    </location>
</feature>
<feature type="compositionally biased region" description="Basic residues" evidence="13">
    <location>
        <begin position="1184"/>
        <end position="1193"/>
    </location>
</feature>
<feature type="region of interest" description="Disordered" evidence="13">
    <location>
        <begin position="1149"/>
        <end position="1193"/>
    </location>
</feature>
<dbReference type="InterPro" id="IPR052251">
    <property type="entry name" value="GH-ZnFinger_Regulators"/>
</dbReference>
<feature type="domain" description="C2H2-type" evidence="14">
    <location>
        <begin position="664"/>
        <end position="693"/>
    </location>
</feature>
<dbReference type="SMART" id="SM00355">
    <property type="entry name" value="ZnF_C2H2"/>
    <property type="match status" value="16"/>
</dbReference>
<evidence type="ECO:0000256" key="1">
    <source>
        <dbReference type="ARBA" id="ARBA00004123"/>
    </source>
</evidence>
<sequence length="2377" mass="267559">MADDEAEQGSAHTHSSATITALREKLQELAIALKNSAESPTQSSSQYCQDFCQTLVEYAGRWRMEEDPLPLVEVYTVALLSYAQASPCLSSQCENVPLVLERLSLSCVELLLSLPEHFPGALWEEFQSSVQSAQSQLQENGITQLSLLSTVAQETGVWTNGTLHSLLSNESPQTEKVHKFLELEGPILLELRVKHLIKENYMERAVLLAKACAEYPEFEGKGHFKQMYLVCLCAVSAQEPLMEELSDVDCRDALEMICNLESEGDERGAFSLCSAFLTRQLLQGDTYCAWELTLFWSKLLKRLESSEETFLDRCRQMSLLSKTVFHILFLIKVIQSEVDKVGLPVCVDMCIRALQLESSDVNTKATICKTISCLLPTDLEVKRACQLTEFLLEPTVDSYYAVETLYNEPDQKLEEENLPVPNSLRCELLLVFKTQWAFDPEFWDWKTLKRHCLTLMGKEASIVSSIDLLNDNESPEATEEEDTAQGEEGFRDVTDCFIDTTHELNEIADKRQKNRETKKLREKGFISARFRNWQAYMQYCVLCDKEFLGHRIVRHAQTHYKNGLYSCPICAETFTSKDTLEPHVASHVKLSCKERLAAIKTNKKLANPKTAAPVIAALKAKTENQLWTKDANGESQEHNGQSLQTEMVQTKVSGLKTESSTEENTCPIANCKKGFKYFRNLLVHVKAHGENDEAKRFLEMQSKKVICQYCRRQFVNVTHLNDHLQVHCGVRPYICIQLNCKACFLSNTELLVHREEHVVFKARCMFPRCGKIFNEAYKLYDHESQHYKTFTCKVPNCGKVFHSQSQLDLHQEEHRMLSDQASFSEDVDEASHPPASVTVKHSIDHLLNASQGPVQNDRRYVNNSEPQEKELYPCSESSVIRSTRNAQMHDPNQLQRGSYGSRNYNSDYRVPVQVQQQQHPHMSVTMSAASQTPNYLTPAPQQSPLPSTPAPQQHPLPTALAPPQGQKERHHCALDTCDRNYSSYKSVTKHMKAVHPEFYTEWKLAKKKIREQEKVEKARKAIPSSANVVPVHRQNVIQPPQYPNSHHSYASHSAAAFPNQMDNILDPIVLSQLGNNPNQYAPPSMPWLQTPGNNQIQNCYASQVYPSNIQGMPQMDASLQPSPMDNGLQPVFPSYMDILKDSSLSNQLENAAPSYKPPSQNNPAKSNSESQNGTINSGDAKNQMGKKVKRNKRTKWPAIIKDGKFICSRCGRGFTNPKSLGGHLSKHLPSSFLDLLNSEQLLNTQPPPSSLYNPTAPFANDGEQPDDILKQIMDTPNISNVFEPLAIPQPTFQNACGPYGPVGRLPESTVIQHTGNIQVKNENESYRDGYLPQSCDPGFGSSAFSDPLLFQMLAETTLRSGGLSNDGLLAAMASLAQNLMTNPMLQITSPDPPPQQSPAATSSELAERQRKSTEQNVKKRLREQILAGDFQRRSSLSQASSTDTNATTNVPHFGAHQSPQPSTTIDHGIPSVSSDQMNGAASMQSFTNFREASSQHHEATAPTSIVANDVDLGPNLTPVNQQHWMVDIQTALERLDLDKQVCDIAPTYSSIKANGTDICNDTDMKPFACESDNCTYRTMTKCAILKHLTKTHNYTNEMINSIKKDHGKFAPFSCQMCDKTFTRNSNLRAHCQTAHRLTQQEIAQLKMKCQSSNTVGFVNKEDKPSVHSEPPLSGQMQEYHSQPLEQRTSEGMANSRFNDNSLSMGMQPMQRIPMHDQTLTPLMPTSEYQMNAHCSTIPQVPLMTAPDTDQWSNGQNIPVPSMPSHYSQQSGGYLTDRAASMTPASSDPLQVCGPSLETSPKVKQQRGPKPKVEIPKKMKEKKSEANNAFSPYRPYRCVHQGCAAAFTIQHNLILHYRAVHQSALSTCEMKNDQNDEPAEKKDIKQERVMDEEPEGEVTQVTEFRCQVSDCSRVFQDVPNLLQHYLQLHKFSLDKAGSLMSNINLGRFSCDQQGCTTSFTAFWKYIGHIEKEHDKAKLSKMESVDGMFQCDVDGCAHAYATKSNLLRHTMKKHHDLYKLQLMNQRKSEDLGKPSSKNSHYQLTKSSDGKENIESNKKITEKGGDKKKTDKTEKNHWTKYGKPSLKTKDEASAMCIKKSTLQYPCMIKGCDSVMKSERSIMKHYMGHGLSERYLEEQRSHFIFCKKYPRRRNPRSGRSDDSKSETTSEISDSEDTADTGQEGSEYDEYSKPALRRRGQGGLSDTKPSYDETSETVSDSSVVVKRKRGRPRKINLEKIVKRKRVSRLTRSNAVCCGENGSDYDSSSTVLTQDEMNDQSETLTSFKPMGFEMSFLKFLEQSNPPKNSVKKRIQLGNATVLCKRSDAYLHYPKGFDTLEFRNPQKLTSLNNVKIVVDKAFSDVADNLLKQLQEMRPTVILEK</sequence>
<feature type="compositionally biased region" description="Polar residues" evidence="13">
    <location>
        <begin position="882"/>
        <end position="906"/>
    </location>
</feature>
<feature type="domain" description="C2H2-type" evidence="14">
    <location>
        <begin position="790"/>
        <end position="814"/>
    </location>
</feature>
<dbReference type="Pfam" id="PF26218">
    <property type="entry name" value="zf_C2H2_ZNF292"/>
    <property type="match status" value="2"/>
</dbReference>
<feature type="domain" description="C2H2-type" evidence="14">
    <location>
        <begin position="1987"/>
        <end position="2012"/>
    </location>
</feature>
<dbReference type="PROSITE" id="PS00028">
    <property type="entry name" value="ZINC_FINGER_C2H2_1"/>
    <property type="match status" value="11"/>
</dbReference>
<evidence type="ECO:0000256" key="7">
    <source>
        <dbReference type="ARBA" id="ARBA00022833"/>
    </source>
</evidence>
<dbReference type="PANTHER" id="PTHR15507">
    <property type="entry name" value="ZINC FINGER PROTEIN RLF"/>
    <property type="match status" value="1"/>
</dbReference>
<keyword evidence="3" id="KW-0597">Phosphoprotein</keyword>
<feature type="compositionally biased region" description="Polar residues" evidence="13">
    <location>
        <begin position="1457"/>
        <end position="1479"/>
    </location>
</feature>
<feature type="region of interest" description="Disordered" evidence="13">
    <location>
        <begin position="1778"/>
        <end position="1825"/>
    </location>
</feature>
<keyword evidence="8" id="KW-0805">Transcription regulation</keyword>
<comment type="subcellular location">
    <subcellularLocation>
        <location evidence="1">Nucleus</location>
    </subcellularLocation>
</comment>
<accession>A0A060WLF8</accession>
<dbReference type="Pfam" id="PF25420">
    <property type="entry name" value="zf-C2H2_ZN292"/>
    <property type="match status" value="1"/>
</dbReference>
<feature type="compositionally biased region" description="Polar residues" evidence="13">
    <location>
        <begin position="1433"/>
        <end position="1450"/>
    </location>
</feature>
<proteinExistence type="inferred from homology"/>
<evidence type="ECO:0000313" key="15">
    <source>
        <dbReference type="EMBL" id="CDQ65430.1"/>
    </source>
</evidence>
<evidence type="ECO:0000256" key="4">
    <source>
        <dbReference type="ARBA" id="ARBA00022723"/>
    </source>
</evidence>
<keyword evidence="11" id="KW-0539">Nucleus</keyword>
<comment type="similarity">
    <text evidence="2">Belongs to the krueppel C2H2-type zinc-finger protein family.</text>
</comment>
<evidence type="ECO:0000256" key="5">
    <source>
        <dbReference type="ARBA" id="ARBA00022737"/>
    </source>
</evidence>
<evidence type="ECO:0000256" key="12">
    <source>
        <dbReference type="PROSITE-ProRule" id="PRU00042"/>
    </source>
</evidence>
<feature type="compositionally biased region" description="Basic and acidic residues" evidence="13">
    <location>
        <begin position="2045"/>
        <end position="2074"/>
    </location>
</feature>
<dbReference type="InterPro" id="IPR057986">
    <property type="entry name" value="TPR_Rlf/292/654"/>
</dbReference>
<feature type="domain" description="C2H2-type" evidence="14">
    <location>
        <begin position="1612"/>
        <end position="1640"/>
    </location>
</feature>
<reference evidence="15" key="1">
    <citation type="journal article" date="2014" name="Nat. Commun.">
        <title>The rainbow trout genome provides novel insights into evolution after whole-genome duplication in vertebrates.</title>
        <authorList>
            <person name="Berthelot C."/>
            <person name="Brunet F."/>
            <person name="Chalopin D."/>
            <person name="Juanchich A."/>
            <person name="Bernard M."/>
            <person name="Noel B."/>
            <person name="Bento P."/>
            <person name="Da Silva C."/>
            <person name="Labadie K."/>
            <person name="Alberti A."/>
            <person name="Aury J.M."/>
            <person name="Louis A."/>
            <person name="Dehais P."/>
            <person name="Bardou P."/>
            <person name="Montfort J."/>
            <person name="Klopp C."/>
            <person name="Cabau C."/>
            <person name="Gaspin C."/>
            <person name="Thorgaard G.H."/>
            <person name="Boussaha M."/>
            <person name="Quillet E."/>
            <person name="Guyomard R."/>
            <person name="Galiana D."/>
            <person name="Bobe J."/>
            <person name="Volff J.N."/>
            <person name="Genet C."/>
            <person name="Wincker P."/>
            <person name="Jaillon O."/>
            <person name="Roest Crollius H."/>
            <person name="Guiguen Y."/>
        </authorList>
    </citation>
    <scope>NUCLEOTIDE SEQUENCE [LARGE SCALE GENOMIC DNA]</scope>
</reference>
<evidence type="ECO:0000256" key="9">
    <source>
        <dbReference type="ARBA" id="ARBA00023125"/>
    </source>
</evidence>
<protein>
    <recommendedName>
        <fullName evidence="14">C2H2-type domain-containing protein</fullName>
    </recommendedName>
</protein>
<dbReference type="Pfam" id="PF00096">
    <property type="entry name" value="zf-C2H2"/>
    <property type="match status" value="1"/>
</dbReference>
<keyword evidence="5" id="KW-0677">Repeat</keyword>
<keyword evidence="4" id="KW-0479">Metal-binding</keyword>
<keyword evidence="6 12" id="KW-0863">Zinc-finger</keyword>
<dbReference type="PANTHER" id="PTHR15507:SF14">
    <property type="entry name" value="ZINC FINGER PROTEIN 292"/>
    <property type="match status" value="1"/>
</dbReference>
<feature type="compositionally biased region" description="Basic and acidic residues" evidence="13">
    <location>
        <begin position="1810"/>
        <end position="1824"/>
    </location>
</feature>
<feature type="compositionally biased region" description="Basic and acidic residues" evidence="13">
    <location>
        <begin position="2154"/>
        <end position="2163"/>
    </location>
</feature>
<gene>
    <name evidence="15" type="ORF">GSONMT00073201001</name>
</gene>
<feature type="domain" description="C2H2-type" evidence="14">
    <location>
        <begin position="1903"/>
        <end position="1928"/>
    </location>
</feature>
<organism evidence="15 16">
    <name type="scientific">Oncorhynchus mykiss</name>
    <name type="common">Rainbow trout</name>
    <name type="synonym">Salmo gairdneri</name>
    <dbReference type="NCBI Taxonomy" id="8022"/>
    <lineage>
        <taxon>Eukaryota</taxon>
        <taxon>Metazoa</taxon>
        <taxon>Chordata</taxon>
        <taxon>Craniata</taxon>
        <taxon>Vertebrata</taxon>
        <taxon>Euteleostomi</taxon>
        <taxon>Actinopterygii</taxon>
        <taxon>Neopterygii</taxon>
        <taxon>Teleostei</taxon>
        <taxon>Protacanthopterygii</taxon>
        <taxon>Salmoniformes</taxon>
        <taxon>Salmonidae</taxon>
        <taxon>Salmoninae</taxon>
        <taxon>Oncorhynchus</taxon>
    </lineage>
</organism>
<dbReference type="Proteomes" id="UP000193380">
    <property type="component" value="Unassembled WGS sequence"/>
</dbReference>
<reference evidence="15" key="2">
    <citation type="submission" date="2014-03" db="EMBL/GenBank/DDBJ databases">
        <authorList>
            <person name="Genoscope - CEA"/>
        </authorList>
    </citation>
    <scope>NUCLEOTIDE SEQUENCE</scope>
</reference>
<dbReference type="GO" id="GO:0008270">
    <property type="term" value="F:zinc ion binding"/>
    <property type="evidence" value="ECO:0007669"/>
    <property type="project" value="UniProtKB-KW"/>
</dbReference>
<evidence type="ECO:0000256" key="6">
    <source>
        <dbReference type="ARBA" id="ARBA00022771"/>
    </source>
</evidence>
<evidence type="ECO:0000259" key="14">
    <source>
        <dbReference type="PROSITE" id="PS50157"/>
    </source>
</evidence>
<feature type="region of interest" description="Disordered" evidence="13">
    <location>
        <begin position="1384"/>
        <end position="1479"/>
    </location>
</feature>
<feature type="compositionally biased region" description="Polar residues" evidence="13">
    <location>
        <begin position="2033"/>
        <end position="2044"/>
    </location>
</feature>
<dbReference type="InterPro" id="IPR058902">
    <property type="entry name" value="zf_C2H2_ZNF292/Rlf"/>
</dbReference>
<keyword evidence="7" id="KW-0862">Zinc</keyword>
<feature type="domain" description="C2H2-type" evidence="14">
    <location>
        <begin position="565"/>
        <end position="587"/>
    </location>
</feature>
<dbReference type="InterPro" id="IPR013087">
    <property type="entry name" value="Znf_C2H2_type"/>
</dbReference>
<evidence type="ECO:0000256" key="13">
    <source>
        <dbReference type="SAM" id="MobiDB-lite"/>
    </source>
</evidence>
<feature type="compositionally biased region" description="Polar residues" evidence="13">
    <location>
        <begin position="1157"/>
        <end position="1180"/>
    </location>
</feature>
<name>A0A060WLF8_ONCMY</name>
<feature type="compositionally biased region" description="Pro residues" evidence="13">
    <location>
        <begin position="941"/>
        <end position="954"/>
    </location>
</feature>
<evidence type="ECO:0000313" key="16">
    <source>
        <dbReference type="Proteomes" id="UP000193380"/>
    </source>
</evidence>
<feature type="region of interest" description="Disordered" evidence="13">
    <location>
        <begin position="882"/>
        <end position="970"/>
    </location>
</feature>
<feature type="compositionally biased region" description="Polar residues" evidence="13">
    <location>
        <begin position="924"/>
        <end position="940"/>
    </location>
</feature>
<dbReference type="GO" id="GO:0000981">
    <property type="term" value="F:DNA-binding transcription factor activity, RNA polymerase II-specific"/>
    <property type="evidence" value="ECO:0007669"/>
    <property type="project" value="TreeGrafter"/>
</dbReference>
<feature type="region of interest" description="Disordered" evidence="13">
    <location>
        <begin position="2145"/>
        <end position="2225"/>
    </location>
</feature>
<feature type="domain" description="C2H2-type" evidence="14">
    <location>
        <begin position="1835"/>
        <end position="1865"/>
    </location>
</feature>
<dbReference type="Pfam" id="PF25580">
    <property type="entry name" value="TPR_Rlf"/>
    <property type="match status" value="1"/>
</dbReference>
<dbReference type="PROSITE" id="PS50157">
    <property type="entry name" value="ZINC_FINGER_C2H2_2"/>
    <property type="match status" value="9"/>
</dbReference>
<evidence type="ECO:0000256" key="2">
    <source>
        <dbReference type="ARBA" id="ARBA00006991"/>
    </source>
</evidence>
<keyword evidence="10" id="KW-0804">Transcription</keyword>
<dbReference type="Gene3D" id="3.30.160.60">
    <property type="entry name" value="Classic Zinc Finger"/>
    <property type="match status" value="5"/>
</dbReference>
<dbReference type="GO" id="GO:0003677">
    <property type="term" value="F:DNA binding"/>
    <property type="evidence" value="ECO:0007669"/>
    <property type="project" value="UniProtKB-KW"/>
</dbReference>
<dbReference type="SUPFAM" id="SSF57667">
    <property type="entry name" value="beta-beta-alpha zinc fingers"/>
    <property type="match status" value="4"/>
</dbReference>
<feature type="domain" description="C2H2-type" evidence="14">
    <location>
        <begin position="1205"/>
        <end position="1227"/>
    </location>
</feature>
<dbReference type="GO" id="GO:0005634">
    <property type="term" value="C:nucleus"/>
    <property type="evidence" value="ECO:0007669"/>
    <property type="project" value="UniProtKB-SubCell"/>
</dbReference>
<feature type="domain" description="C2H2-type" evidence="14">
    <location>
        <begin position="705"/>
        <end position="732"/>
    </location>
</feature>
<dbReference type="InterPro" id="IPR036236">
    <property type="entry name" value="Znf_C2H2_sf"/>
</dbReference>
<evidence type="ECO:0000256" key="10">
    <source>
        <dbReference type="ARBA" id="ARBA00023163"/>
    </source>
</evidence>
<evidence type="ECO:0000256" key="11">
    <source>
        <dbReference type="ARBA" id="ARBA00023242"/>
    </source>
</evidence>